<dbReference type="AlphaFoldDB" id="A0A0F9NXT4"/>
<protein>
    <submittedName>
        <fullName evidence="1">Uncharacterized protein</fullName>
    </submittedName>
</protein>
<dbReference type="EMBL" id="LAZR01003571">
    <property type="protein sequence ID" value="KKN16897.1"/>
    <property type="molecule type" value="Genomic_DNA"/>
</dbReference>
<proteinExistence type="predicted"/>
<organism evidence="1">
    <name type="scientific">marine sediment metagenome</name>
    <dbReference type="NCBI Taxonomy" id="412755"/>
    <lineage>
        <taxon>unclassified sequences</taxon>
        <taxon>metagenomes</taxon>
        <taxon>ecological metagenomes</taxon>
    </lineage>
</organism>
<reference evidence="1" key="1">
    <citation type="journal article" date="2015" name="Nature">
        <title>Complex archaea that bridge the gap between prokaryotes and eukaryotes.</title>
        <authorList>
            <person name="Spang A."/>
            <person name="Saw J.H."/>
            <person name="Jorgensen S.L."/>
            <person name="Zaremba-Niedzwiedzka K."/>
            <person name="Martijn J."/>
            <person name="Lind A.E."/>
            <person name="van Eijk R."/>
            <person name="Schleper C."/>
            <person name="Guy L."/>
            <person name="Ettema T.J."/>
        </authorList>
    </citation>
    <scope>NUCLEOTIDE SEQUENCE</scope>
</reference>
<evidence type="ECO:0000313" key="1">
    <source>
        <dbReference type="EMBL" id="KKN16897.1"/>
    </source>
</evidence>
<name>A0A0F9NXT4_9ZZZZ</name>
<comment type="caution">
    <text evidence="1">The sequence shown here is derived from an EMBL/GenBank/DDBJ whole genome shotgun (WGS) entry which is preliminary data.</text>
</comment>
<sequence>MSKKLNVMPDNEFTKKLKEKYEEVIKEHGDFKSIIWDFKEKDFKVTLK</sequence>
<gene>
    <name evidence="1" type="ORF">LCGC14_0971360</name>
</gene>
<accession>A0A0F9NXT4</accession>